<feature type="transmembrane region" description="Helical" evidence="6">
    <location>
        <begin position="764"/>
        <end position="788"/>
    </location>
</feature>
<feature type="transmembrane region" description="Helical" evidence="6">
    <location>
        <begin position="103"/>
        <end position="125"/>
    </location>
</feature>
<dbReference type="Proteomes" id="UP001203852">
    <property type="component" value="Unassembled WGS sequence"/>
</dbReference>
<evidence type="ECO:0000259" key="9">
    <source>
        <dbReference type="Pfam" id="PF13515"/>
    </source>
</evidence>
<accession>A0AAN6DSU0</accession>
<feature type="transmembrane region" description="Helical" evidence="6">
    <location>
        <begin position="625"/>
        <end position="642"/>
    </location>
</feature>
<feature type="domain" description="DUF2421" evidence="7">
    <location>
        <begin position="789"/>
        <end position="1016"/>
    </location>
</feature>
<feature type="transmembrane region" description="Helical" evidence="6">
    <location>
        <begin position="654"/>
        <end position="670"/>
    </location>
</feature>
<organism evidence="10 11">
    <name type="scientific">Exophiala viscosa</name>
    <dbReference type="NCBI Taxonomy" id="2486360"/>
    <lineage>
        <taxon>Eukaryota</taxon>
        <taxon>Fungi</taxon>
        <taxon>Dikarya</taxon>
        <taxon>Ascomycota</taxon>
        <taxon>Pezizomycotina</taxon>
        <taxon>Eurotiomycetes</taxon>
        <taxon>Chaetothyriomycetidae</taxon>
        <taxon>Chaetothyriales</taxon>
        <taxon>Herpotrichiellaceae</taxon>
        <taxon>Exophiala</taxon>
    </lineage>
</organism>
<evidence type="ECO:0000256" key="5">
    <source>
        <dbReference type="SAM" id="MobiDB-lite"/>
    </source>
</evidence>
<keyword evidence="4 6" id="KW-0472">Membrane</keyword>
<keyword evidence="11" id="KW-1185">Reference proteome</keyword>
<reference evidence="10" key="1">
    <citation type="journal article" date="2022" name="bioRxiv">
        <title>Deciphering the potential niche of two novel black yeast fungi from a biological soil crust based on their genomes, phenotypes, and melanin regulation.</title>
        <authorList>
            <consortium name="DOE Joint Genome Institute"/>
            <person name="Carr E.C."/>
            <person name="Barton Q."/>
            <person name="Grambo S."/>
            <person name="Sullivan M."/>
            <person name="Renfro C.M."/>
            <person name="Kuo A."/>
            <person name="Pangilinan J."/>
            <person name="Lipzen A."/>
            <person name="Keymanesh K."/>
            <person name="Savage E."/>
            <person name="Barry K."/>
            <person name="Grigoriev I.V."/>
            <person name="Riekhof W.R."/>
            <person name="Harris S.S."/>
        </authorList>
    </citation>
    <scope>NUCLEOTIDE SEQUENCE</scope>
    <source>
        <strain evidence="10">JF 03-4F</strain>
    </source>
</reference>
<evidence type="ECO:0000256" key="4">
    <source>
        <dbReference type="ARBA" id="ARBA00023136"/>
    </source>
</evidence>
<dbReference type="InterPro" id="IPR018823">
    <property type="entry name" value="ArAE_2_N"/>
</dbReference>
<dbReference type="InterPro" id="IPR049453">
    <property type="entry name" value="Memb_transporter_dom"/>
</dbReference>
<name>A0AAN6DSU0_9EURO</name>
<evidence type="ECO:0000259" key="8">
    <source>
        <dbReference type="Pfam" id="PF10337"/>
    </source>
</evidence>
<evidence type="ECO:0000259" key="7">
    <source>
        <dbReference type="Pfam" id="PF10334"/>
    </source>
</evidence>
<evidence type="ECO:0000256" key="3">
    <source>
        <dbReference type="ARBA" id="ARBA00022989"/>
    </source>
</evidence>
<dbReference type="EMBL" id="MU404357">
    <property type="protein sequence ID" value="KAI1610833.1"/>
    <property type="molecule type" value="Genomic_DNA"/>
</dbReference>
<feature type="transmembrane region" description="Helical" evidence="6">
    <location>
        <begin position="146"/>
        <end position="167"/>
    </location>
</feature>
<dbReference type="InterPro" id="IPR018820">
    <property type="entry name" value="BRE4-related_DUF2421"/>
</dbReference>
<evidence type="ECO:0000256" key="6">
    <source>
        <dbReference type="SAM" id="Phobius"/>
    </source>
</evidence>
<feature type="transmembrane region" description="Helical" evidence="6">
    <location>
        <begin position="47"/>
        <end position="67"/>
    </location>
</feature>
<evidence type="ECO:0000313" key="11">
    <source>
        <dbReference type="Proteomes" id="UP001203852"/>
    </source>
</evidence>
<comment type="caution">
    <text evidence="10">The sequence shown here is derived from an EMBL/GenBank/DDBJ whole genome shotgun (WGS) entry which is preliminary data.</text>
</comment>
<dbReference type="GO" id="GO:0016020">
    <property type="term" value="C:membrane"/>
    <property type="evidence" value="ECO:0007669"/>
    <property type="project" value="UniProtKB-SubCell"/>
</dbReference>
<feature type="domain" description="Integral membrane bound transporter" evidence="9">
    <location>
        <begin position="638"/>
        <end position="785"/>
    </location>
</feature>
<feature type="transmembrane region" description="Helical" evidence="6">
    <location>
        <begin position="676"/>
        <end position="695"/>
    </location>
</feature>
<keyword evidence="2 6" id="KW-0812">Transmembrane</keyword>
<protein>
    <recommendedName>
        <fullName evidence="12">ER transporter 6TM N-terminal domain-containing protein</fullName>
    </recommendedName>
</protein>
<keyword evidence="3 6" id="KW-1133">Transmembrane helix</keyword>
<feature type="region of interest" description="Disordered" evidence="5">
    <location>
        <begin position="1"/>
        <end position="31"/>
    </location>
</feature>
<dbReference type="PANTHER" id="PTHR37994">
    <property type="entry name" value="ARAE_2_N DOMAIN-CONTAINING PROTEIN-RELATED"/>
    <property type="match status" value="1"/>
</dbReference>
<dbReference type="PANTHER" id="PTHR37994:SF4">
    <property type="entry name" value="ER TRANSPORTER 6TM N-TERMINAL DOMAIN-CONTAINING PROTEIN-RELATED"/>
    <property type="match status" value="1"/>
</dbReference>
<evidence type="ECO:0000256" key="2">
    <source>
        <dbReference type="ARBA" id="ARBA00022692"/>
    </source>
</evidence>
<feature type="transmembrane region" description="Helical" evidence="6">
    <location>
        <begin position="211"/>
        <end position="232"/>
    </location>
</feature>
<evidence type="ECO:0000313" key="10">
    <source>
        <dbReference type="EMBL" id="KAI1610833.1"/>
    </source>
</evidence>
<feature type="transmembrane region" description="Helical" evidence="6">
    <location>
        <begin position="179"/>
        <end position="199"/>
    </location>
</feature>
<evidence type="ECO:0000256" key="1">
    <source>
        <dbReference type="ARBA" id="ARBA00004141"/>
    </source>
</evidence>
<proteinExistence type="predicted"/>
<comment type="subcellular location">
    <subcellularLocation>
        <location evidence="1">Membrane</location>
        <topology evidence="1">Multi-pass membrane protein</topology>
    </subcellularLocation>
</comment>
<dbReference type="Pfam" id="PF13515">
    <property type="entry name" value="FUSC_2"/>
    <property type="match status" value="1"/>
</dbReference>
<evidence type="ECO:0008006" key="12">
    <source>
        <dbReference type="Google" id="ProtNLM"/>
    </source>
</evidence>
<feature type="compositionally biased region" description="Basic and acidic residues" evidence="5">
    <location>
        <begin position="1"/>
        <end position="30"/>
    </location>
</feature>
<gene>
    <name evidence="10" type="ORF">EDD36DRAFT_409416</name>
</gene>
<feature type="transmembrane region" description="Helical" evidence="6">
    <location>
        <begin position="726"/>
        <end position="744"/>
    </location>
</feature>
<dbReference type="Pfam" id="PF10334">
    <property type="entry name" value="BRE4"/>
    <property type="match status" value="1"/>
</dbReference>
<feature type="transmembrane region" description="Helical" evidence="6">
    <location>
        <begin position="79"/>
        <end position="97"/>
    </location>
</feature>
<sequence length="1045" mass="116147">MSSSEREQTLVDEKTTMHDKKDQRHEKAPEPKQGFLKRIGTMLDLDLPTFLLMIKGGIPPVIALAAYQSDAWAAEFTTLGYLIGIMSVISLPILPRAKFAQSLLLSVFAICFAAAMALLAIRCATSARGSAKAASETGTSGSKESLSYNAAANVTAAVFLFFNLWLANTIRALRPQLTIVSIQYCIFITVASTYAATFPSMEAGKSFVDRLLKVFLTGFGIATAVSFIIIPVSSRKICGKQMAGVLNLLKASISLHNAYLHTITVAALEHPAEFGKDKNASLTPDLAASHKEAQEIAAKLKMTLQQAAKLFGQLKVEIGFAKKEIAIGKLRPDEFAKIWTMLRQIFLPVGGLSTFADILQSVRQHKNQGEDLIPDSQTLESIRRFEADEWHEIVALSREPFRKLEERLNDGIAHIIYTLELLPRPKASKRDIEKNADMPPAPGDRNFAVHLEKEIKSFAIHRKETLRKWCEKKGIEVPQKFWEDSAAQYKFDDPNSIADAVRSKQNHQQLYLTLYLEYLVLSVCHSVLDLVHYADSKVEDGTMSKKHFIFPGWKRIRKLFQHAFTQEDSEPTFADTEATGIHIALGDALSAKKDPEHLPPTNFYQRLTNHLRAVPKFLGSDACSYGFRAAVAAMSLAIIGYLRQTHEFYLAQRGIWAVIMVAISMGPTAGAGVQGFVLRIAGTLVAMIASITIWYMSDQKPAAIIPLTYLCFLCGFYVLLKKPMLMITGVISMVTVILIVGYELQDLKIGTKALTSNGQKYYHIYVLAPYRLAAVVIGLSVAFIWTYFPYPITTHATLRKDLGSTLYIMANYYSITHSTLEMKLRLGWRAQDAGKMSAMKKLDKARRRSFEKMIIMMNKLREHSAFTVYEPSIGGKFPKQTYDALIAHMQSLFNYMSIINFAAQTFESKQDGEESEWLRDFRRMTAETTVTSHELTSTLCLLSASMYNAQPLPPYVRVPPPIHLADQLAGIDPGILSVQHIDEPCYAAFAVLEIASVLIMQETSAVLAKVKELVGEVDFSLHVIGSPLDSTTSSLNNLNGKGKAD</sequence>
<feature type="domain" description="Putative ER transporter 6TM N-terminal" evidence="8">
    <location>
        <begin position="44"/>
        <end position="365"/>
    </location>
</feature>
<dbReference type="Pfam" id="PF10337">
    <property type="entry name" value="ArAE_2_N"/>
    <property type="match status" value="1"/>
</dbReference>
<feature type="transmembrane region" description="Helical" evidence="6">
    <location>
        <begin position="702"/>
        <end position="720"/>
    </location>
</feature>
<dbReference type="AlphaFoldDB" id="A0AAN6DSU0"/>